<feature type="region of interest" description="Disordered" evidence="1">
    <location>
        <begin position="1"/>
        <end position="65"/>
    </location>
</feature>
<name>A0AAG5DNN9_ANOAO</name>
<dbReference type="EnsemblMetazoa" id="ENSAATROPT014175">
    <property type="protein sequence ID" value="ENSAATROPP012922"/>
    <property type="gene ID" value="ENSAATROPG011495"/>
</dbReference>
<reference evidence="2" key="1">
    <citation type="submission" date="2024-04" db="UniProtKB">
        <authorList>
            <consortium name="EnsemblMetazoa"/>
        </authorList>
    </citation>
    <scope>IDENTIFICATION</scope>
    <source>
        <strain evidence="2">EBRO</strain>
    </source>
</reference>
<dbReference type="AlphaFoldDB" id="A0AAG5DNN9"/>
<proteinExistence type="predicted"/>
<evidence type="ECO:0000313" key="2">
    <source>
        <dbReference type="EnsemblMetazoa" id="ENSAATROPP012922"/>
    </source>
</evidence>
<keyword evidence="3" id="KW-1185">Reference proteome</keyword>
<sequence>MVKRSSGRAQLSAARDEQMDVARKEREKSESQLGTSTDKRSSGRARTSAARDEQMYAARKERKEK</sequence>
<feature type="compositionally biased region" description="Basic and acidic residues" evidence="1">
    <location>
        <begin position="49"/>
        <end position="65"/>
    </location>
</feature>
<protein>
    <submittedName>
        <fullName evidence="2">Uncharacterized protein</fullName>
    </submittedName>
</protein>
<dbReference type="Proteomes" id="UP000075880">
    <property type="component" value="Unassembled WGS sequence"/>
</dbReference>
<organism evidence="2 3">
    <name type="scientific">Anopheles atroparvus</name>
    <name type="common">European mosquito</name>
    <dbReference type="NCBI Taxonomy" id="41427"/>
    <lineage>
        <taxon>Eukaryota</taxon>
        <taxon>Metazoa</taxon>
        <taxon>Ecdysozoa</taxon>
        <taxon>Arthropoda</taxon>
        <taxon>Hexapoda</taxon>
        <taxon>Insecta</taxon>
        <taxon>Pterygota</taxon>
        <taxon>Neoptera</taxon>
        <taxon>Endopterygota</taxon>
        <taxon>Diptera</taxon>
        <taxon>Nematocera</taxon>
        <taxon>Culicoidea</taxon>
        <taxon>Culicidae</taxon>
        <taxon>Anophelinae</taxon>
        <taxon>Anopheles</taxon>
    </lineage>
</organism>
<accession>A0AAG5DNN9</accession>
<evidence type="ECO:0000313" key="3">
    <source>
        <dbReference type="Proteomes" id="UP000075880"/>
    </source>
</evidence>
<evidence type="ECO:0000256" key="1">
    <source>
        <dbReference type="SAM" id="MobiDB-lite"/>
    </source>
</evidence>
<feature type="compositionally biased region" description="Basic and acidic residues" evidence="1">
    <location>
        <begin position="14"/>
        <end position="30"/>
    </location>
</feature>